<keyword evidence="10" id="KW-0378">Hydrolase</keyword>
<dbReference type="InterPro" id="IPR001460">
    <property type="entry name" value="PCN-bd_Tpept"/>
</dbReference>
<dbReference type="FunFam" id="1.10.3810.10:FF:000003">
    <property type="entry name" value="Penicillin-binding protein 1a"/>
    <property type="match status" value="1"/>
</dbReference>
<keyword evidence="12" id="KW-0573">Peptidoglycan synthesis</keyword>
<evidence type="ECO:0000256" key="4">
    <source>
        <dbReference type="ARBA" id="ARBA00007739"/>
    </source>
</evidence>
<feature type="domain" description="Penicillin-binding protein transpeptidase" evidence="21">
    <location>
        <begin position="341"/>
        <end position="575"/>
    </location>
</feature>
<feature type="domain" description="Glycosyl transferase family 51" evidence="22">
    <location>
        <begin position="77"/>
        <end position="249"/>
    </location>
</feature>
<evidence type="ECO:0000256" key="18">
    <source>
        <dbReference type="ARBA" id="ARBA00049902"/>
    </source>
</evidence>
<dbReference type="InterPro" id="IPR012338">
    <property type="entry name" value="Beta-lactam/transpept-like"/>
</dbReference>
<evidence type="ECO:0000259" key="22">
    <source>
        <dbReference type="Pfam" id="PF00912"/>
    </source>
</evidence>
<evidence type="ECO:0000256" key="6">
    <source>
        <dbReference type="ARBA" id="ARBA00022670"/>
    </source>
</evidence>
<dbReference type="Gene3D" id="1.10.3810.10">
    <property type="entry name" value="Biosynthetic peptidoglycan transglycosylase-like"/>
    <property type="match status" value="1"/>
</dbReference>
<evidence type="ECO:0000256" key="19">
    <source>
        <dbReference type="ARBA" id="ARBA00060592"/>
    </source>
</evidence>
<dbReference type="GO" id="GO:0008955">
    <property type="term" value="F:peptidoglycan glycosyltransferase activity"/>
    <property type="evidence" value="ECO:0007669"/>
    <property type="project" value="UniProtKB-EC"/>
</dbReference>
<dbReference type="GO" id="GO:0008658">
    <property type="term" value="F:penicillin binding"/>
    <property type="evidence" value="ECO:0007669"/>
    <property type="project" value="InterPro"/>
</dbReference>
<name>A0A7T6AQT5_9BACT</name>
<dbReference type="GO" id="GO:0016020">
    <property type="term" value="C:membrane"/>
    <property type="evidence" value="ECO:0007669"/>
    <property type="project" value="UniProtKB-SubCell"/>
</dbReference>
<evidence type="ECO:0000256" key="9">
    <source>
        <dbReference type="ARBA" id="ARBA00022692"/>
    </source>
</evidence>
<comment type="pathway">
    <text evidence="2">Cell wall biogenesis; peptidoglycan biosynthesis.</text>
</comment>
<feature type="transmembrane region" description="Helical" evidence="20">
    <location>
        <begin position="28"/>
        <end position="51"/>
    </location>
</feature>
<evidence type="ECO:0000256" key="8">
    <source>
        <dbReference type="ARBA" id="ARBA00022679"/>
    </source>
</evidence>
<evidence type="ECO:0000256" key="15">
    <source>
        <dbReference type="ARBA" id="ARBA00023268"/>
    </source>
</evidence>
<dbReference type="GO" id="GO:0004180">
    <property type="term" value="F:carboxypeptidase activity"/>
    <property type="evidence" value="ECO:0007669"/>
    <property type="project" value="UniProtKB-KW"/>
</dbReference>
<dbReference type="SUPFAM" id="SSF53955">
    <property type="entry name" value="Lysozyme-like"/>
    <property type="match status" value="1"/>
</dbReference>
<keyword evidence="8" id="KW-0808">Transferase</keyword>
<keyword evidence="13 20" id="KW-1133">Transmembrane helix</keyword>
<gene>
    <name evidence="23" type="ORF">HP555_08080</name>
</gene>
<evidence type="ECO:0000256" key="5">
    <source>
        <dbReference type="ARBA" id="ARBA00022645"/>
    </source>
</evidence>
<dbReference type="AlphaFoldDB" id="A0A7T6AQT5"/>
<evidence type="ECO:0000256" key="13">
    <source>
        <dbReference type="ARBA" id="ARBA00022989"/>
    </source>
</evidence>
<dbReference type="EC" id="2.4.99.28" evidence="17"/>
<keyword evidence="14 20" id="KW-0472">Membrane</keyword>
<dbReference type="InterPro" id="IPR050396">
    <property type="entry name" value="Glycosyltr_51/Transpeptidase"/>
</dbReference>
<evidence type="ECO:0000256" key="1">
    <source>
        <dbReference type="ARBA" id="ARBA00004370"/>
    </source>
</evidence>
<keyword evidence="5" id="KW-0121">Carboxypeptidase</keyword>
<proteinExistence type="inferred from homology"/>
<protein>
    <recommendedName>
        <fullName evidence="17">peptidoglycan glycosyltransferase</fullName>
        <ecNumber evidence="17">2.4.99.28</ecNumber>
    </recommendedName>
</protein>
<dbReference type="PANTHER" id="PTHR32282">
    <property type="entry name" value="BINDING PROTEIN TRANSPEPTIDASE, PUTATIVE-RELATED"/>
    <property type="match status" value="1"/>
</dbReference>
<keyword evidence="11" id="KW-0133">Cell shape</keyword>
<evidence type="ECO:0000259" key="21">
    <source>
        <dbReference type="Pfam" id="PF00905"/>
    </source>
</evidence>
<dbReference type="GO" id="GO:0009252">
    <property type="term" value="P:peptidoglycan biosynthetic process"/>
    <property type="evidence" value="ECO:0007669"/>
    <property type="project" value="UniProtKB-UniPathway"/>
</dbReference>
<dbReference type="RefSeq" id="WP_199261363.1">
    <property type="nucleotide sequence ID" value="NZ_CP054140.1"/>
</dbReference>
<dbReference type="Proteomes" id="UP000596092">
    <property type="component" value="Chromosome"/>
</dbReference>
<keyword evidence="15" id="KW-0511">Multifunctional enzyme</keyword>
<comment type="similarity">
    <text evidence="4">In the N-terminal section; belongs to the glycosyltransferase 51 family.</text>
</comment>
<dbReference type="KEGG" id="dog:HP555_08080"/>
<comment type="pathway">
    <text evidence="19">Glycan biosynthesis.</text>
</comment>
<evidence type="ECO:0000256" key="12">
    <source>
        <dbReference type="ARBA" id="ARBA00022984"/>
    </source>
</evidence>
<reference evidence="23 24" key="1">
    <citation type="submission" date="2020-05" db="EMBL/GenBank/DDBJ databases">
        <title>Complete genome of Desulfobulbus oligotrophicus.</title>
        <authorList>
            <person name="Podar M."/>
        </authorList>
    </citation>
    <scope>NUCLEOTIDE SEQUENCE [LARGE SCALE GENOMIC DNA]</scope>
    <source>
        <strain evidence="23 24">Prop6</strain>
    </source>
</reference>
<evidence type="ECO:0000256" key="17">
    <source>
        <dbReference type="ARBA" id="ARBA00044770"/>
    </source>
</evidence>
<dbReference type="Pfam" id="PF00905">
    <property type="entry name" value="Transpeptidase"/>
    <property type="match status" value="1"/>
</dbReference>
<evidence type="ECO:0000313" key="24">
    <source>
        <dbReference type="Proteomes" id="UP000596092"/>
    </source>
</evidence>
<comment type="subcellular location">
    <subcellularLocation>
        <location evidence="1">Membrane</location>
    </subcellularLocation>
</comment>
<dbReference type="Gene3D" id="3.40.710.10">
    <property type="entry name" value="DD-peptidase/beta-lactamase superfamily"/>
    <property type="match status" value="1"/>
</dbReference>
<evidence type="ECO:0000256" key="3">
    <source>
        <dbReference type="ARBA" id="ARBA00007090"/>
    </source>
</evidence>
<dbReference type="EMBL" id="CP054140">
    <property type="protein sequence ID" value="QQG65825.1"/>
    <property type="molecule type" value="Genomic_DNA"/>
</dbReference>
<comment type="similarity">
    <text evidence="3">In the C-terminal section; belongs to the transpeptidase family.</text>
</comment>
<evidence type="ECO:0000256" key="14">
    <source>
        <dbReference type="ARBA" id="ARBA00023136"/>
    </source>
</evidence>
<dbReference type="GO" id="GO:0030288">
    <property type="term" value="C:outer membrane-bounded periplasmic space"/>
    <property type="evidence" value="ECO:0007669"/>
    <property type="project" value="TreeGrafter"/>
</dbReference>
<dbReference type="UniPathway" id="UPA00219"/>
<dbReference type="GO" id="GO:0006508">
    <property type="term" value="P:proteolysis"/>
    <property type="evidence" value="ECO:0007669"/>
    <property type="project" value="UniProtKB-KW"/>
</dbReference>
<accession>A0A7T6AQT5</accession>
<dbReference type="InterPro" id="IPR023346">
    <property type="entry name" value="Lysozyme-like_dom_sf"/>
</dbReference>
<keyword evidence="7" id="KW-0328">Glycosyltransferase</keyword>
<keyword evidence="24" id="KW-1185">Reference proteome</keyword>
<sequence length="615" mass="66868">MSTKPSAQTEPPAQPPIFQGRQLNEHHLAGLLLTIAAVIIVLIGTVLAWFMGLPDIRSVDDYQPLVATLILDRNNRPIDALAKEFRILVPYRSLPPLLPQAFVAAEDRRFWEHEGLDGWSIARAAFNNLRSGRRSQGGSTITQQVTRALLLNREKTFLRKMAEAVLSFRLERLLTKEEILYIYLNEIYLGEGAYGVEAAARTYFGKRAAQLTLTEIAILAGLPQSPSTYSPIKQPEAARTRQRYVLNRMAEDGIITADTARSAYEQGIPLAGNWRKALNGYFGLYVRSQLLNTYTEADLYQKGLNVATTVDDQLQEQAARAIQAGAVTVAQRHPGDPIPQGALVTLDTGSGRIRAMIGGINFADNQYNRAVQANRQPGSAFKPILYAAALIHGISPKTIVSDTPITLNRGDGKSWQPHNDHRKYRGSISLAEALIQSSNVGAVRLIQKIGVQPVLTTAQQLGISAPLTPDLSLALGTAPVSLLELTAAYTAFANQGVYHAPVGITRVSQQAGQFTPWPQPPAKQVLAPETAHWLHTTLTQVIQRGTGRNAAGIHGASGKTGTTDNHIDAWFVGSAGDLTTGIWFGHDRGMPLGIGETGGQTAAPVWKQFMFNALH</sequence>
<evidence type="ECO:0000256" key="2">
    <source>
        <dbReference type="ARBA" id="ARBA00004752"/>
    </source>
</evidence>
<dbReference type="GO" id="GO:0008360">
    <property type="term" value="P:regulation of cell shape"/>
    <property type="evidence" value="ECO:0007669"/>
    <property type="project" value="UniProtKB-KW"/>
</dbReference>
<evidence type="ECO:0000256" key="11">
    <source>
        <dbReference type="ARBA" id="ARBA00022960"/>
    </source>
</evidence>
<comment type="catalytic activity">
    <reaction evidence="18">
        <text>[GlcNAc-(1-&gt;4)-Mur2Ac(oyl-L-Ala-gamma-D-Glu-L-Lys-D-Ala-D-Ala)](n)-di-trans,octa-cis-undecaprenyl diphosphate + beta-D-GlcNAc-(1-&gt;4)-Mur2Ac(oyl-L-Ala-gamma-D-Glu-L-Lys-D-Ala-D-Ala)-di-trans,octa-cis-undecaprenyl diphosphate = [GlcNAc-(1-&gt;4)-Mur2Ac(oyl-L-Ala-gamma-D-Glu-L-Lys-D-Ala-D-Ala)](n+1)-di-trans,octa-cis-undecaprenyl diphosphate + di-trans,octa-cis-undecaprenyl diphosphate + H(+)</text>
        <dbReference type="Rhea" id="RHEA:23708"/>
        <dbReference type="Rhea" id="RHEA-COMP:9602"/>
        <dbReference type="Rhea" id="RHEA-COMP:9603"/>
        <dbReference type="ChEBI" id="CHEBI:15378"/>
        <dbReference type="ChEBI" id="CHEBI:58405"/>
        <dbReference type="ChEBI" id="CHEBI:60033"/>
        <dbReference type="ChEBI" id="CHEBI:78435"/>
        <dbReference type="EC" id="2.4.99.28"/>
    </reaction>
</comment>
<dbReference type="NCBIfam" id="TIGR02074">
    <property type="entry name" value="PBP_1a_fam"/>
    <property type="match status" value="1"/>
</dbReference>
<evidence type="ECO:0000256" key="20">
    <source>
        <dbReference type="SAM" id="Phobius"/>
    </source>
</evidence>
<keyword evidence="6" id="KW-0645">Protease</keyword>
<evidence type="ECO:0000313" key="23">
    <source>
        <dbReference type="EMBL" id="QQG65825.1"/>
    </source>
</evidence>
<keyword evidence="9 20" id="KW-0812">Transmembrane</keyword>
<dbReference type="GO" id="GO:0071555">
    <property type="term" value="P:cell wall organization"/>
    <property type="evidence" value="ECO:0007669"/>
    <property type="project" value="UniProtKB-KW"/>
</dbReference>
<organism evidence="23 24">
    <name type="scientific">Desulfobulbus oligotrophicus</name>
    <dbReference type="NCBI Taxonomy" id="1909699"/>
    <lineage>
        <taxon>Bacteria</taxon>
        <taxon>Pseudomonadati</taxon>
        <taxon>Thermodesulfobacteriota</taxon>
        <taxon>Desulfobulbia</taxon>
        <taxon>Desulfobulbales</taxon>
        <taxon>Desulfobulbaceae</taxon>
        <taxon>Desulfobulbus</taxon>
    </lineage>
</organism>
<dbReference type="InterPro" id="IPR001264">
    <property type="entry name" value="Glyco_trans_51"/>
</dbReference>
<evidence type="ECO:0000256" key="7">
    <source>
        <dbReference type="ARBA" id="ARBA00022676"/>
    </source>
</evidence>
<dbReference type="Pfam" id="PF00912">
    <property type="entry name" value="Transgly"/>
    <property type="match status" value="1"/>
</dbReference>
<keyword evidence="16" id="KW-0961">Cell wall biogenesis/degradation</keyword>
<dbReference type="SUPFAM" id="SSF56601">
    <property type="entry name" value="beta-lactamase/transpeptidase-like"/>
    <property type="match status" value="1"/>
</dbReference>
<dbReference type="PANTHER" id="PTHR32282:SF27">
    <property type="entry name" value="PENICILLIN-BINDING PROTEIN 1A"/>
    <property type="match status" value="1"/>
</dbReference>
<dbReference type="InterPro" id="IPR036950">
    <property type="entry name" value="PBP_transglycosylase"/>
</dbReference>
<evidence type="ECO:0000256" key="10">
    <source>
        <dbReference type="ARBA" id="ARBA00022801"/>
    </source>
</evidence>
<evidence type="ECO:0000256" key="16">
    <source>
        <dbReference type="ARBA" id="ARBA00023316"/>
    </source>
</evidence>